<organism evidence="5 6">
    <name type="scientific">Paenibacillus beijingensis</name>
    <dbReference type="NCBI Taxonomy" id="1126833"/>
    <lineage>
        <taxon>Bacteria</taxon>
        <taxon>Bacillati</taxon>
        <taxon>Bacillota</taxon>
        <taxon>Bacilli</taxon>
        <taxon>Bacillales</taxon>
        <taxon>Paenibacillaceae</taxon>
        <taxon>Paenibacillus</taxon>
    </lineage>
</organism>
<dbReference type="HOGENOM" id="CLU_037628_6_0_9"/>
<dbReference type="PANTHER" id="PTHR30146">
    <property type="entry name" value="LACI-RELATED TRANSCRIPTIONAL REPRESSOR"/>
    <property type="match status" value="1"/>
</dbReference>
<protein>
    <submittedName>
        <fullName evidence="5">Transcriptional regulator</fullName>
    </submittedName>
</protein>
<dbReference type="Pfam" id="PF00356">
    <property type="entry name" value="LacI"/>
    <property type="match status" value="1"/>
</dbReference>
<gene>
    <name evidence="5" type="ORF">VN24_22685</name>
</gene>
<evidence type="ECO:0000313" key="6">
    <source>
        <dbReference type="Proteomes" id="UP000032633"/>
    </source>
</evidence>
<keyword evidence="1" id="KW-0805">Transcription regulation</keyword>
<dbReference type="AlphaFoldDB" id="A0A0D5NRM9"/>
<dbReference type="PROSITE" id="PS50932">
    <property type="entry name" value="HTH_LACI_2"/>
    <property type="match status" value="1"/>
</dbReference>
<dbReference type="InterPro" id="IPR010982">
    <property type="entry name" value="Lambda_DNA-bd_dom_sf"/>
</dbReference>
<dbReference type="PATRIC" id="fig|1126833.4.peg.4987"/>
<dbReference type="Pfam" id="PF13377">
    <property type="entry name" value="Peripla_BP_3"/>
    <property type="match status" value="1"/>
</dbReference>
<dbReference type="SMART" id="SM00354">
    <property type="entry name" value="HTH_LACI"/>
    <property type="match status" value="1"/>
</dbReference>
<accession>A0A0D5NRM9</accession>
<dbReference type="SUPFAM" id="SSF53822">
    <property type="entry name" value="Periplasmic binding protein-like I"/>
    <property type="match status" value="1"/>
</dbReference>
<dbReference type="Gene3D" id="3.40.50.2300">
    <property type="match status" value="2"/>
</dbReference>
<dbReference type="Proteomes" id="UP000032633">
    <property type="component" value="Chromosome"/>
</dbReference>
<dbReference type="EMBL" id="CP011058">
    <property type="protein sequence ID" value="AJY77951.1"/>
    <property type="molecule type" value="Genomic_DNA"/>
</dbReference>
<keyword evidence="6" id="KW-1185">Reference proteome</keyword>
<proteinExistence type="predicted"/>
<evidence type="ECO:0000256" key="2">
    <source>
        <dbReference type="ARBA" id="ARBA00023125"/>
    </source>
</evidence>
<dbReference type="PANTHER" id="PTHR30146:SF149">
    <property type="entry name" value="HTH-TYPE TRANSCRIPTIONAL REGULATOR EBGR"/>
    <property type="match status" value="1"/>
</dbReference>
<reference evidence="6" key="2">
    <citation type="submission" date="2015-03" db="EMBL/GenBank/DDBJ databases">
        <title>Genome sequence of Paenibacillus beijingensis strain DSM 24997T.</title>
        <authorList>
            <person name="Kwak Y."/>
            <person name="Shin J.-H."/>
        </authorList>
    </citation>
    <scope>NUCLEOTIDE SEQUENCE [LARGE SCALE GENOMIC DNA]</scope>
    <source>
        <strain evidence="6">DSM 24997</strain>
    </source>
</reference>
<reference evidence="5 6" key="1">
    <citation type="journal article" date="2015" name="J. Biotechnol.">
        <title>Complete genome sequence of Paenibacillus beijingensis 7188(T) (=DSM 24997(T)), a novel rhizobacterium from jujube garden soil.</title>
        <authorList>
            <person name="Kwak Y."/>
            <person name="Shin J.H."/>
        </authorList>
    </citation>
    <scope>NUCLEOTIDE SEQUENCE [LARGE SCALE GENOMIC DNA]</scope>
    <source>
        <strain evidence="5 6">DSM 24997</strain>
    </source>
</reference>
<dbReference type="InterPro" id="IPR000843">
    <property type="entry name" value="HTH_LacI"/>
</dbReference>
<dbReference type="Gene3D" id="1.10.260.40">
    <property type="entry name" value="lambda repressor-like DNA-binding domains"/>
    <property type="match status" value="1"/>
</dbReference>
<dbReference type="GO" id="GO:0003700">
    <property type="term" value="F:DNA-binding transcription factor activity"/>
    <property type="evidence" value="ECO:0007669"/>
    <property type="project" value="TreeGrafter"/>
</dbReference>
<dbReference type="STRING" id="1126833.VN24_22685"/>
<name>A0A0D5NRM9_9BACL</name>
<keyword evidence="3" id="KW-0804">Transcription</keyword>
<evidence type="ECO:0000256" key="1">
    <source>
        <dbReference type="ARBA" id="ARBA00023015"/>
    </source>
</evidence>
<evidence type="ECO:0000256" key="3">
    <source>
        <dbReference type="ARBA" id="ARBA00023163"/>
    </source>
</evidence>
<evidence type="ECO:0000259" key="4">
    <source>
        <dbReference type="PROSITE" id="PS50932"/>
    </source>
</evidence>
<keyword evidence="2" id="KW-0238">DNA-binding</keyword>
<dbReference type="InterPro" id="IPR028082">
    <property type="entry name" value="Peripla_BP_I"/>
</dbReference>
<dbReference type="SUPFAM" id="SSF47413">
    <property type="entry name" value="lambda repressor-like DNA-binding domains"/>
    <property type="match status" value="1"/>
</dbReference>
<dbReference type="GO" id="GO:0000976">
    <property type="term" value="F:transcription cis-regulatory region binding"/>
    <property type="evidence" value="ECO:0007669"/>
    <property type="project" value="TreeGrafter"/>
</dbReference>
<dbReference type="KEGG" id="pbj:VN24_22685"/>
<sequence length="323" mass="36124">MAGVSFSTVSRVINNSKPVNEELRKRVLDVIEQTNFRPNAFARGLVKNKSNTLCIILSQIRNTVFDEMIDGVYTIAKMYGYEIMLRITEINEDDDFNFMNIFKEKQADGIIIGFLYNPAHLDMIEDCGIPCVLIGQELVSESIPSVHVDNFTASYEAVSYLIQKGHRKIGMIRGLPQETETGVKRFQGYQKALNDAGLTIRHDWVIPSGLSVRDGMDAVKKIIDTGENPTAIFCATDRMAIGAMNYLQDIGYEVPGDISIVGFDDIDMCSVTRPKLSTIGYSASEMGMTAARQLIRLIKGEKVKGHTEIPHHFKERESVRSLT</sequence>
<evidence type="ECO:0000313" key="5">
    <source>
        <dbReference type="EMBL" id="AJY77951.1"/>
    </source>
</evidence>
<dbReference type="CDD" id="cd01392">
    <property type="entry name" value="HTH_LacI"/>
    <property type="match status" value="1"/>
</dbReference>
<feature type="domain" description="HTH lacI-type" evidence="4">
    <location>
        <begin position="1"/>
        <end position="47"/>
    </location>
</feature>
<dbReference type="InterPro" id="IPR046335">
    <property type="entry name" value="LacI/GalR-like_sensor"/>
</dbReference>